<organism evidence="1 2">
    <name type="scientific">Psilocybe cubensis</name>
    <name type="common">Psychedelic mushroom</name>
    <name type="synonym">Stropharia cubensis</name>
    <dbReference type="NCBI Taxonomy" id="181762"/>
    <lineage>
        <taxon>Eukaryota</taxon>
        <taxon>Fungi</taxon>
        <taxon>Dikarya</taxon>
        <taxon>Basidiomycota</taxon>
        <taxon>Agaricomycotina</taxon>
        <taxon>Agaricomycetes</taxon>
        <taxon>Agaricomycetidae</taxon>
        <taxon>Agaricales</taxon>
        <taxon>Agaricineae</taxon>
        <taxon>Strophariaceae</taxon>
        <taxon>Psilocybe</taxon>
    </lineage>
</organism>
<dbReference type="EMBL" id="JAFIQS020000005">
    <property type="protein sequence ID" value="KAH9481858.1"/>
    <property type="molecule type" value="Genomic_DNA"/>
</dbReference>
<gene>
    <name evidence="1" type="ORF">JR316_0006388</name>
</gene>
<sequence>MVRFKNRWLLVEFIPVLQGHAQLGKSTFGNGSLLDGKAIWASLKQSVLTNFGDTGWGAVGLSLTVKYFSPTTNICIIRVARDQHNVAWGALTLLSIIDGVRYIPNVVHVSGTIKHAQLSAISHNREVIARYRALAKNSDYDDIYDTYLDNSEREIESLQD</sequence>
<dbReference type="Proteomes" id="UP000664032">
    <property type="component" value="Unassembled WGS sequence"/>
</dbReference>
<proteinExistence type="predicted"/>
<reference evidence="1" key="1">
    <citation type="submission" date="2021-10" db="EMBL/GenBank/DDBJ databases">
        <title>Psilocybe cubensis genome.</title>
        <authorList>
            <person name="Mckernan K.J."/>
            <person name="Crawford S."/>
            <person name="Trippe A."/>
            <person name="Kane L.T."/>
            <person name="Mclaughlin S."/>
        </authorList>
    </citation>
    <scope>NUCLEOTIDE SEQUENCE</scope>
    <source>
        <strain evidence="1">MGC-MH-2018</strain>
    </source>
</reference>
<comment type="caution">
    <text evidence="1">The sequence shown here is derived from an EMBL/GenBank/DDBJ whole genome shotgun (WGS) entry which is preliminary data.</text>
</comment>
<evidence type="ECO:0000313" key="1">
    <source>
        <dbReference type="EMBL" id="KAH9481858.1"/>
    </source>
</evidence>
<name>A0ACB8H253_PSICU</name>
<protein>
    <submittedName>
        <fullName evidence="1">Ribonuclease P/MRP protein subunit POP5</fullName>
    </submittedName>
</protein>
<evidence type="ECO:0000313" key="2">
    <source>
        <dbReference type="Proteomes" id="UP000664032"/>
    </source>
</evidence>
<keyword evidence="2" id="KW-1185">Reference proteome</keyword>
<accession>A0ACB8H253</accession>